<dbReference type="EMBL" id="MVGJ01000038">
    <property type="protein sequence ID" value="OOL82608.1"/>
    <property type="molecule type" value="Genomic_DNA"/>
</dbReference>
<dbReference type="AlphaFoldDB" id="A0A1B5FQS8"/>
<evidence type="ECO:0000313" key="2">
    <source>
        <dbReference type="Proteomes" id="UP000191171"/>
    </source>
</evidence>
<comment type="caution">
    <text evidence="1">The sequence shown here is derived from an EMBL/GenBank/DDBJ whole genome shotgun (WGS) entry which is preliminary data.</text>
</comment>
<name>A0A1B5FQS8_ENTFC</name>
<gene>
    <name evidence="1" type="ORF">B1P95_08320</name>
</gene>
<protein>
    <submittedName>
        <fullName evidence="1">Uncharacterized protein</fullName>
    </submittedName>
</protein>
<accession>A0A1B5FQS8</accession>
<dbReference type="Proteomes" id="UP000191171">
    <property type="component" value="Unassembled WGS sequence"/>
</dbReference>
<reference evidence="1 2" key="1">
    <citation type="submission" date="2017-02" db="EMBL/GenBank/DDBJ databases">
        <title>Clonality and virulence of isolates of VRE in Hematopoietic Stem Cell Transplanted (HSCT) patients.</title>
        <authorList>
            <person name="Marchi A.P."/>
            <person name="Martins R.C."/>
            <person name="Marie S.K."/>
            <person name="Levin A.S."/>
            <person name="Costa S.F."/>
        </authorList>
    </citation>
    <scope>NUCLEOTIDE SEQUENCE [LARGE SCALE GENOMIC DNA]</scope>
    <source>
        <strain evidence="1 2">LIM1759</strain>
    </source>
</reference>
<evidence type="ECO:0000313" key="1">
    <source>
        <dbReference type="EMBL" id="OOL82608.1"/>
    </source>
</evidence>
<organism evidence="1 2">
    <name type="scientific">Enterococcus faecium</name>
    <name type="common">Streptococcus faecium</name>
    <dbReference type="NCBI Taxonomy" id="1352"/>
    <lineage>
        <taxon>Bacteria</taxon>
        <taxon>Bacillati</taxon>
        <taxon>Bacillota</taxon>
        <taxon>Bacilli</taxon>
        <taxon>Lactobacillales</taxon>
        <taxon>Enterococcaceae</taxon>
        <taxon>Enterococcus</taxon>
    </lineage>
</organism>
<proteinExistence type="predicted"/>
<sequence>MKGPLFVWFFLTNKADDLENRQLSVIIFLYQSVGKKEAREK</sequence>